<evidence type="ECO:0000259" key="1">
    <source>
        <dbReference type="Pfam" id="PF03551"/>
    </source>
</evidence>
<feature type="domain" description="Transcription regulator PadR N-terminal" evidence="1">
    <location>
        <begin position="152"/>
        <end position="215"/>
    </location>
</feature>
<organism evidence="2 3">
    <name type="scientific">Lysinibacillus xylanilyticus</name>
    <dbReference type="NCBI Taxonomy" id="582475"/>
    <lineage>
        <taxon>Bacteria</taxon>
        <taxon>Bacillati</taxon>
        <taxon>Bacillota</taxon>
        <taxon>Bacilli</taxon>
        <taxon>Bacillales</taxon>
        <taxon>Bacillaceae</taxon>
        <taxon>Lysinibacillus</taxon>
    </lineage>
</organism>
<dbReference type="InterPro" id="IPR036390">
    <property type="entry name" value="WH_DNA-bd_sf"/>
</dbReference>
<evidence type="ECO:0000313" key="2">
    <source>
        <dbReference type="EMBL" id="PJO43364.1"/>
    </source>
</evidence>
<dbReference type="InterPro" id="IPR036388">
    <property type="entry name" value="WH-like_DNA-bd_sf"/>
</dbReference>
<comment type="caution">
    <text evidence="2">The sequence shown here is derived from an EMBL/GenBank/DDBJ whole genome shotgun (WGS) entry which is preliminary data.</text>
</comment>
<dbReference type="SUPFAM" id="SSF46785">
    <property type="entry name" value="Winged helix' DNA-binding domain"/>
    <property type="match status" value="2"/>
</dbReference>
<dbReference type="EMBL" id="PHQY01000612">
    <property type="protein sequence ID" value="PJO43364.1"/>
    <property type="molecule type" value="Genomic_DNA"/>
</dbReference>
<dbReference type="AlphaFoldDB" id="A0A2M9Q5M7"/>
<sequence>MDTFKQIGFSVGDTVKLLWLHRSSEIEINPKELHDTYEDLFPGRNVAYDYVARIAKKLENEGYLSMSQVQHKKYYSITASGKEHLRNYESLYYNKFIEMLKVIERIYFYLTKDGQKPEPPEYPLHQEFRSYFAKLISVKDMTRFMIFNLGMNRTEFYAAEVNEQLNELFGWSPSNGYLYEITREMEAEGTIKGRWKEPEKRTVRLIQVTDAGEVFAKQVSANLREQVINVRKYIKSFVVFFE</sequence>
<dbReference type="Pfam" id="PF03551">
    <property type="entry name" value="PadR"/>
    <property type="match status" value="1"/>
</dbReference>
<protein>
    <recommendedName>
        <fullName evidence="1">Transcription regulator PadR N-terminal domain-containing protein</fullName>
    </recommendedName>
</protein>
<dbReference type="Gene3D" id="1.10.10.10">
    <property type="entry name" value="Winged helix-like DNA-binding domain superfamily/Winged helix DNA-binding domain"/>
    <property type="match status" value="2"/>
</dbReference>
<accession>A0A2M9Q5M7</accession>
<dbReference type="InterPro" id="IPR005149">
    <property type="entry name" value="Tscrpt_reg_PadR_N"/>
</dbReference>
<gene>
    <name evidence="2" type="ORF">CWD94_12480</name>
</gene>
<proteinExistence type="predicted"/>
<dbReference type="RefSeq" id="WP_100543329.1">
    <property type="nucleotide sequence ID" value="NZ_PHQY01000612.1"/>
</dbReference>
<dbReference type="PANTHER" id="PTHR43252">
    <property type="entry name" value="TRANSCRIPTIONAL REGULATOR YQJI"/>
    <property type="match status" value="1"/>
</dbReference>
<dbReference type="PANTHER" id="PTHR43252:SF2">
    <property type="entry name" value="TRANSCRIPTION REGULATOR, PADR-LIKE FAMILY"/>
    <property type="match status" value="1"/>
</dbReference>
<name>A0A2M9Q5M7_9BACI</name>
<dbReference type="Proteomes" id="UP000232101">
    <property type="component" value="Unassembled WGS sequence"/>
</dbReference>
<evidence type="ECO:0000313" key="3">
    <source>
        <dbReference type="Proteomes" id="UP000232101"/>
    </source>
</evidence>
<reference evidence="2 3" key="1">
    <citation type="submission" date="2017-11" db="EMBL/GenBank/DDBJ databases">
        <title>Bacterial isolate from king chilli rhizosphere.</title>
        <authorList>
            <person name="Takhelmayum P."/>
            <person name="Sarangthem I."/>
        </authorList>
    </citation>
    <scope>NUCLEOTIDE SEQUENCE [LARGE SCALE GENOMIC DNA]</scope>
    <source>
        <strain evidence="3">t26</strain>
    </source>
</reference>